<evidence type="ECO:0000313" key="6">
    <source>
        <dbReference type="EMBL" id="KAK8776242.1"/>
    </source>
</evidence>
<keyword evidence="3" id="KW-0862">Zinc</keyword>
<sequence length="104" mass="12040">MPPAASHYTLVGFSPDLDWRPLSFVKTIPTNRVCSACGLVRKRTALLSCMHVLCDSCYEQCHQEGSHVCPLDGHEWRDEDEVEWRDLPPDELLRREVKCWNAER</sequence>
<dbReference type="PROSITE" id="PS00518">
    <property type="entry name" value="ZF_RING_1"/>
    <property type="match status" value="1"/>
</dbReference>
<accession>A0AAQ4EN79</accession>
<comment type="caution">
    <text evidence="6">The sequence shown here is derived from an EMBL/GenBank/DDBJ whole genome shotgun (WGS) entry which is preliminary data.</text>
</comment>
<evidence type="ECO:0000259" key="5">
    <source>
        <dbReference type="PROSITE" id="PS50089"/>
    </source>
</evidence>
<feature type="domain" description="RING-type" evidence="5">
    <location>
        <begin position="34"/>
        <end position="72"/>
    </location>
</feature>
<dbReference type="AlphaFoldDB" id="A0AAQ4EN79"/>
<dbReference type="PROSITE" id="PS50089">
    <property type="entry name" value="ZF_RING_2"/>
    <property type="match status" value="1"/>
</dbReference>
<evidence type="ECO:0000256" key="4">
    <source>
        <dbReference type="PROSITE-ProRule" id="PRU00175"/>
    </source>
</evidence>
<protein>
    <recommendedName>
        <fullName evidence="5">RING-type domain-containing protein</fullName>
    </recommendedName>
</protein>
<dbReference type="CDD" id="cd16449">
    <property type="entry name" value="RING-HC"/>
    <property type="match status" value="1"/>
</dbReference>
<gene>
    <name evidence="6" type="ORF">V5799_030412</name>
</gene>
<feature type="non-terminal residue" evidence="6">
    <location>
        <position position="104"/>
    </location>
</feature>
<keyword evidence="7" id="KW-1185">Reference proteome</keyword>
<dbReference type="Gene3D" id="3.30.40.10">
    <property type="entry name" value="Zinc/RING finger domain, C3HC4 (zinc finger)"/>
    <property type="match status" value="1"/>
</dbReference>
<proteinExistence type="predicted"/>
<dbReference type="EMBL" id="JARKHS020013201">
    <property type="protein sequence ID" value="KAK8776242.1"/>
    <property type="molecule type" value="Genomic_DNA"/>
</dbReference>
<organism evidence="6 7">
    <name type="scientific">Amblyomma americanum</name>
    <name type="common">Lone star tick</name>
    <dbReference type="NCBI Taxonomy" id="6943"/>
    <lineage>
        <taxon>Eukaryota</taxon>
        <taxon>Metazoa</taxon>
        <taxon>Ecdysozoa</taxon>
        <taxon>Arthropoda</taxon>
        <taxon>Chelicerata</taxon>
        <taxon>Arachnida</taxon>
        <taxon>Acari</taxon>
        <taxon>Parasitiformes</taxon>
        <taxon>Ixodida</taxon>
        <taxon>Ixodoidea</taxon>
        <taxon>Ixodidae</taxon>
        <taxon>Amblyomminae</taxon>
        <taxon>Amblyomma</taxon>
    </lineage>
</organism>
<reference evidence="6 7" key="1">
    <citation type="journal article" date="2023" name="Arcadia Sci">
        <title>De novo assembly of a long-read Amblyomma americanum tick genome.</title>
        <authorList>
            <person name="Chou S."/>
            <person name="Poskanzer K.E."/>
            <person name="Rollins M."/>
            <person name="Thuy-Boun P.S."/>
        </authorList>
    </citation>
    <scope>NUCLEOTIDE SEQUENCE [LARGE SCALE GENOMIC DNA]</scope>
    <source>
        <strain evidence="6">F_SG_1</strain>
        <tissue evidence="6">Salivary glands</tissue>
    </source>
</reference>
<name>A0AAQ4EN79_AMBAM</name>
<evidence type="ECO:0000256" key="2">
    <source>
        <dbReference type="ARBA" id="ARBA00022771"/>
    </source>
</evidence>
<keyword evidence="2 4" id="KW-0863">Zinc-finger</keyword>
<evidence type="ECO:0000256" key="1">
    <source>
        <dbReference type="ARBA" id="ARBA00022723"/>
    </source>
</evidence>
<dbReference type="SUPFAM" id="SSF57850">
    <property type="entry name" value="RING/U-box"/>
    <property type="match status" value="1"/>
</dbReference>
<keyword evidence="1" id="KW-0479">Metal-binding</keyword>
<dbReference type="InterPro" id="IPR001841">
    <property type="entry name" value="Znf_RING"/>
</dbReference>
<dbReference type="InterPro" id="IPR013083">
    <property type="entry name" value="Znf_RING/FYVE/PHD"/>
</dbReference>
<dbReference type="Proteomes" id="UP001321473">
    <property type="component" value="Unassembled WGS sequence"/>
</dbReference>
<evidence type="ECO:0000256" key="3">
    <source>
        <dbReference type="ARBA" id="ARBA00022833"/>
    </source>
</evidence>
<dbReference type="InterPro" id="IPR017907">
    <property type="entry name" value="Znf_RING_CS"/>
</dbReference>
<evidence type="ECO:0000313" key="7">
    <source>
        <dbReference type="Proteomes" id="UP001321473"/>
    </source>
</evidence>
<dbReference type="GO" id="GO:0008270">
    <property type="term" value="F:zinc ion binding"/>
    <property type="evidence" value="ECO:0007669"/>
    <property type="project" value="UniProtKB-KW"/>
</dbReference>